<feature type="region of interest" description="Disordered" evidence="4">
    <location>
        <begin position="1063"/>
        <end position="1133"/>
    </location>
</feature>
<dbReference type="Pfam" id="PF00176">
    <property type="entry name" value="SNF2-rel_dom"/>
    <property type="match status" value="1"/>
</dbReference>
<proteinExistence type="predicted"/>
<protein>
    <recommendedName>
        <fullName evidence="5">Helicase C-terminal domain-containing protein</fullName>
    </recommendedName>
</protein>
<gene>
    <name evidence="6" type="ORF">IL334_005526</name>
</gene>
<dbReference type="Gene3D" id="3.40.50.300">
    <property type="entry name" value="P-loop containing nucleotide triphosphate hydrolases"/>
    <property type="match status" value="1"/>
</dbReference>
<feature type="compositionally biased region" description="Basic and acidic residues" evidence="4">
    <location>
        <begin position="836"/>
        <end position="846"/>
    </location>
</feature>
<dbReference type="InterPro" id="IPR027417">
    <property type="entry name" value="P-loop_NTPase"/>
</dbReference>
<accession>A0ABZ1D4X4</accession>
<feature type="domain" description="Helicase C-terminal" evidence="5">
    <location>
        <begin position="889"/>
        <end position="1049"/>
    </location>
</feature>
<dbReference type="InterPro" id="IPR049730">
    <property type="entry name" value="SNF2/RAD54-like_C"/>
</dbReference>
<evidence type="ECO:0000259" key="5">
    <source>
        <dbReference type="PROSITE" id="PS51194"/>
    </source>
</evidence>
<dbReference type="RefSeq" id="XP_062793289.1">
    <property type="nucleotide sequence ID" value="XM_062937238.1"/>
</dbReference>
<keyword evidence="2" id="KW-0378">Hydrolase</keyword>
<evidence type="ECO:0000256" key="3">
    <source>
        <dbReference type="ARBA" id="ARBA00022840"/>
    </source>
</evidence>
<dbReference type="InterPro" id="IPR038718">
    <property type="entry name" value="SNF2-like_sf"/>
</dbReference>
<dbReference type="SMART" id="SM00490">
    <property type="entry name" value="HELICc"/>
    <property type="match status" value="1"/>
</dbReference>
<dbReference type="InterPro" id="IPR050628">
    <property type="entry name" value="SNF2_RAD54_helicase_TF"/>
</dbReference>
<dbReference type="PROSITE" id="PS51194">
    <property type="entry name" value="HELICASE_CTER"/>
    <property type="match status" value="1"/>
</dbReference>
<feature type="compositionally biased region" description="Polar residues" evidence="4">
    <location>
        <begin position="1063"/>
        <end position="1079"/>
    </location>
</feature>
<dbReference type="InterPro" id="IPR000330">
    <property type="entry name" value="SNF2_N"/>
</dbReference>
<feature type="region of interest" description="Disordered" evidence="4">
    <location>
        <begin position="806"/>
        <end position="846"/>
    </location>
</feature>
<reference evidence="6 7" key="1">
    <citation type="submission" date="2024-01" db="EMBL/GenBank/DDBJ databases">
        <title>Comparative genomics of Cryptococcus and Kwoniella reveals pathogenesis evolution and contrasting modes of karyotype evolution via chromosome fusion or intercentromeric recombination.</title>
        <authorList>
            <person name="Coelho M.A."/>
            <person name="David-Palma M."/>
            <person name="Shea T."/>
            <person name="Bowers K."/>
            <person name="McGinley-Smith S."/>
            <person name="Mohammad A.W."/>
            <person name="Gnirke A."/>
            <person name="Yurkov A.M."/>
            <person name="Nowrousian M."/>
            <person name="Sun S."/>
            <person name="Cuomo C.A."/>
            <person name="Heitman J."/>
        </authorList>
    </citation>
    <scope>NUCLEOTIDE SEQUENCE [LARGE SCALE GENOMIC DNA]</scope>
    <source>
        <strain evidence="6">CBS 11374</strain>
    </source>
</reference>
<dbReference type="PANTHER" id="PTHR45626:SF51">
    <property type="entry name" value="SNF2-RELATED DOMAIN-CONTAINING PROTEIN"/>
    <property type="match status" value="1"/>
</dbReference>
<sequence>MPHPDSIQLGTIHLKLSFKFPSSSVPRWSPITTGFLASNTLFDKHSSEVVEILRLALNDVGLGFQVEWIRHADGILIRCWILPSDVPGSMWKSIRSNERERIVKGLLMNVRRSWELGEEQRQALMDYQPEDDASMQDIYTGVPSPHAPQFGPTTSLPDKELFESLEAYENPYGVRTDLYKYQIRSVAKMVRMEMQPEKLVDPLFTPFREAGREGAYYVNLSNWDIQRHPGWYDLPKGGILCEQMGTGKTLMCLSLIVSTLFQPTLPPPITIDLSPITTDIAERTYPFTANHDLRALTGFPRSQTDLVCPSLVELCSNVIATYDPSVKRRPDIPDIFRALLNRRTFYCVLPVDNECSRIAKKRTANQRVKKIYLAKGTLIVLPQILVHQWIAEIEQHLEEGLLKVYQGVGEELPSIEILLDYDVILMDTLRFGAEESQHRSKLGLPSSVLLQARWKRIILDEGHTAQSKSSNSMTFARQLSVERRWLVSGTPTRHLQQGGETEIESLSLPDSQMVTTDTCNFDVPLDSHQMRRPWNQFDLEDAQRIGRMIGGFLAAEPFKTEGGFEKNVLSPLKNREGPSFGAVRRMKYIMDGLMVKHAPKVIDIEAQLPPSIITNEMLRFDPMQKITYNVLAALVASNVYTSGGEDADYFLHKDNRESFLRVVDNLHLACFWYSARDMGTEGCLVRTQDWLRRHPEADSEIRQRLEEACYHLETAIDTPGWDEWMTNAISMPLDGHLFPSLIKAAWSDSFDTQSDMVDVHSFNNIRELNRQGATIQELHISGWDHRNDKLDEFNKTMTKYMEKHAKEQRKLSKTQNATAAKAPKAVIKASPRKRPKETGKKRKDEIDERLEEAERNAALAATFSSSDVNLPRPLPAVIQTRSRSAKVNFVGQTVLAAEKDDKFVIFGDAYELGHLTEMLDLLDITSTFVGSELMTKDRRKALDAFQKPEIRVCLLDLKVGARGLNLVVANRVIFLRPIWSLDVQAQAIKRVHRIGQTRPTKIQILVTEGTFEEDIAKRSTKSRSQDDERLYSKNMIENPRFVYPERDEIHTFTVRFTPTSETLGTAASNIPTPTEQLPVTPQGRRADSEVVFATPESPTPIVLEDSSSSESALGKRGRDSEEKPKKKARVAFA</sequence>
<evidence type="ECO:0000256" key="4">
    <source>
        <dbReference type="SAM" id="MobiDB-lite"/>
    </source>
</evidence>
<keyword evidence="3" id="KW-0067">ATP-binding</keyword>
<dbReference type="PANTHER" id="PTHR45626">
    <property type="entry name" value="TRANSCRIPTION TERMINATION FACTOR 2-RELATED"/>
    <property type="match status" value="1"/>
</dbReference>
<keyword evidence="7" id="KW-1185">Reference proteome</keyword>
<dbReference type="Proteomes" id="UP001329825">
    <property type="component" value="Chromosome 7"/>
</dbReference>
<dbReference type="EMBL" id="CP141887">
    <property type="protein sequence ID" value="WRT68549.1"/>
    <property type="molecule type" value="Genomic_DNA"/>
</dbReference>
<evidence type="ECO:0000256" key="2">
    <source>
        <dbReference type="ARBA" id="ARBA00022801"/>
    </source>
</evidence>
<dbReference type="Gene3D" id="3.40.50.10810">
    <property type="entry name" value="Tandem AAA-ATPase domain"/>
    <property type="match status" value="1"/>
</dbReference>
<keyword evidence="1" id="KW-0547">Nucleotide-binding</keyword>
<evidence type="ECO:0000313" key="7">
    <source>
        <dbReference type="Proteomes" id="UP001329825"/>
    </source>
</evidence>
<dbReference type="Pfam" id="PF00271">
    <property type="entry name" value="Helicase_C"/>
    <property type="match status" value="1"/>
</dbReference>
<evidence type="ECO:0000313" key="6">
    <source>
        <dbReference type="EMBL" id="WRT68549.1"/>
    </source>
</evidence>
<dbReference type="InterPro" id="IPR014001">
    <property type="entry name" value="Helicase_ATP-bd"/>
</dbReference>
<organism evidence="6 7">
    <name type="scientific">Kwoniella shivajii</name>
    <dbReference type="NCBI Taxonomy" id="564305"/>
    <lineage>
        <taxon>Eukaryota</taxon>
        <taxon>Fungi</taxon>
        <taxon>Dikarya</taxon>
        <taxon>Basidiomycota</taxon>
        <taxon>Agaricomycotina</taxon>
        <taxon>Tremellomycetes</taxon>
        <taxon>Tremellales</taxon>
        <taxon>Cryptococcaceae</taxon>
        <taxon>Kwoniella</taxon>
    </lineage>
</organism>
<evidence type="ECO:0000256" key="1">
    <source>
        <dbReference type="ARBA" id="ARBA00022741"/>
    </source>
</evidence>
<dbReference type="SUPFAM" id="SSF52540">
    <property type="entry name" value="P-loop containing nucleoside triphosphate hydrolases"/>
    <property type="match status" value="2"/>
</dbReference>
<dbReference type="SMART" id="SM00487">
    <property type="entry name" value="DEXDc"/>
    <property type="match status" value="1"/>
</dbReference>
<dbReference type="InterPro" id="IPR001650">
    <property type="entry name" value="Helicase_C-like"/>
</dbReference>
<name>A0ABZ1D4X4_9TREE</name>
<dbReference type="GeneID" id="87957657"/>
<dbReference type="CDD" id="cd18793">
    <property type="entry name" value="SF2_C_SNF"/>
    <property type="match status" value="1"/>
</dbReference>